<accession>D7FX11</accession>
<dbReference type="InParanoid" id="D7FX11"/>
<proteinExistence type="predicted"/>
<keyword evidence="3" id="KW-1185">Reference proteome</keyword>
<name>D7FX11_ECTSI</name>
<organism evidence="2 3">
    <name type="scientific">Ectocarpus siliculosus</name>
    <name type="common">Brown alga</name>
    <name type="synonym">Conferva siliculosa</name>
    <dbReference type="NCBI Taxonomy" id="2880"/>
    <lineage>
        <taxon>Eukaryota</taxon>
        <taxon>Sar</taxon>
        <taxon>Stramenopiles</taxon>
        <taxon>Ochrophyta</taxon>
        <taxon>PX clade</taxon>
        <taxon>Phaeophyceae</taxon>
        <taxon>Ectocarpales</taxon>
        <taxon>Ectocarpaceae</taxon>
        <taxon>Ectocarpus</taxon>
    </lineage>
</organism>
<sequence>MSKAAFSTTMLPRGYGRWSSPQSGGISAGCATCKHSSTALLFNRSGWWRNKADPALEEVKLPPRSPTALRLQTPDGRSLHPRRRRAAKRPNKNNSPLTDALDGEERRSRQRRRRGIVGNAVKSSGEYVTVRVRRTIEVEVPRGYPVSEKTWTEFKAGCSVTFNKKIRAVLLPSKEEIYPTAALWASCFYSSNDYKMHRFDISGKGGGKAEWVALLEETRQVAAEGRKENEDEQEKEDEHQHEHQHQPNESAEAARGSGDCLDQPETKKLEQGEAGGGGEEGGAASDGGSDCAGQKEKRSPVEAEASPHHPFGAPQEKGGGGGGDAKGGRKLTGIIINSLKKWFRELMPHGLHGRGGVNVHIDWVEVPLAGGKKCML</sequence>
<evidence type="ECO:0000313" key="2">
    <source>
        <dbReference type="EMBL" id="CBJ26344.1"/>
    </source>
</evidence>
<feature type="region of interest" description="Disordered" evidence="1">
    <location>
        <begin position="58"/>
        <end position="118"/>
    </location>
</feature>
<reference evidence="2 3" key="1">
    <citation type="journal article" date="2010" name="Nature">
        <title>The Ectocarpus genome and the independent evolution of multicellularity in brown algae.</title>
        <authorList>
            <person name="Cock J.M."/>
            <person name="Sterck L."/>
            <person name="Rouze P."/>
            <person name="Scornet D."/>
            <person name="Allen A.E."/>
            <person name="Amoutzias G."/>
            <person name="Anthouard V."/>
            <person name="Artiguenave F."/>
            <person name="Aury J.M."/>
            <person name="Badger J.H."/>
            <person name="Beszteri B."/>
            <person name="Billiau K."/>
            <person name="Bonnet E."/>
            <person name="Bothwell J.H."/>
            <person name="Bowler C."/>
            <person name="Boyen C."/>
            <person name="Brownlee C."/>
            <person name="Carrano C.J."/>
            <person name="Charrier B."/>
            <person name="Cho G.Y."/>
            <person name="Coelho S.M."/>
            <person name="Collen J."/>
            <person name="Corre E."/>
            <person name="Da Silva C."/>
            <person name="Delage L."/>
            <person name="Delaroque N."/>
            <person name="Dittami S.M."/>
            <person name="Doulbeau S."/>
            <person name="Elias M."/>
            <person name="Farnham G."/>
            <person name="Gachon C.M."/>
            <person name="Gschloessl B."/>
            <person name="Heesch S."/>
            <person name="Jabbari K."/>
            <person name="Jubin C."/>
            <person name="Kawai H."/>
            <person name="Kimura K."/>
            <person name="Kloareg B."/>
            <person name="Kupper F.C."/>
            <person name="Lang D."/>
            <person name="Le Bail A."/>
            <person name="Leblanc C."/>
            <person name="Lerouge P."/>
            <person name="Lohr M."/>
            <person name="Lopez P.J."/>
            <person name="Martens C."/>
            <person name="Maumus F."/>
            <person name="Michel G."/>
            <person name="Miranda-Saavedra D."/>
            <person name="Morales J."/>
            <person name="Moreau H."/>
            <person name="Motomura T."/>
            <person name="Nagasato C."/>
            <person name="Napoli C.A."/>
            <person name="Nelson D.R."/>
            <person name="Nyvall-Collen P."/>
            <person name="Peters A.F."/>
            <person name="Pommier C."/>
            <person name="Potin P."/>
            <person name="Poulain J."/>
            <person name="Quesneville H."/>
            <person name="Read B."/>
            <person name="Rensing S.A."/>
            <person name="Ritter A."/>
            <person name="Rousvoal S."/>
            <person name="Samanta M."/>
            <person name="Samson G."/>
            <person name="Schroeder D.C."/>
            <person name="Segurens B."/>
            <person name="Strittmatter M."/>
            <person name="Tonon T."/>
            <person name="Tregear J.W."/>
            <person name="Valentin K."/>
            <person name="von Dassow P."/>
            <person name="Yamagishi T."/>
            <person name="Van de Peer Y."/>
            <person name="Wincker P."/>
        </authorList>
    </citation>
    <scope>NUCLEOTIDE SEQUENCE [LARGE SCALE GENOMIC DNA]</scope>
    <source>
        <strain evidence="3">Ec32 / CCAP1310/4</strain>
    </source>
</reference>
<evidence type="ECO:0000313" key="3">
    <source>
        <dbReference type="Proteomes" id="UP000002630"/>
    </source>
</evidence>
<feature type="compositionally biased region" description="Polar residues" evidence="1">
    <location>
        <begin position="1"/>
        <end position="10"/>
    </location>
</feature>
<dbReference type="Proteomes" id="UP000002630">
    <property type="component" value="Linkage Group LG04"/>
</dbReference>
<feature type="compositionally biased region" description="Basic residues" evidence="1">
    <location>
        <begin position="79"/>
        <end position="91"/>
    </location>
</feature>
<dbReference type="EMBL" id="FN648509">
    <property type="protein sequence ID" value="CBJ26344.1"/>
    <property type="molecule type" value="Genomic_DNA"/>
</dbReference>
<feature type="compositionally biased region" description="Basic and acidic residues" evidence="1">
    <location>
        <begin position="293"/>
        <end position="307"/>
    </location>
</feature>
<dbReference type="EMBL" id="FN649729">
    <property type="protein sequence ID" value="CBJ26344.1"/>
    <property type="molecule type" value="Genomic_DNA"/>
</dbReference>
<feature type="compositionally biased region" description="Basic and acidic residues" evidence="1">
    <location>
        <begin position="236"/>
        <end position="246"/>
    </location>
</feature>
<feature type="region of interest" description="Disordered" evidence="1">
    <location>
        <begin position="222"/>
        <end position="329"/>
    </location>
</feature>
<feature type="compositionally biased region" description="Gly residues" evidence="1">
    <location>
        <begin position="273"/>
        <end position="285"/>
    </location>
</feature>
<dbReference type="PROSITE" id="PS51257">
    <property type="entry name" value="PROKAR_LIPOPROTEIN"/>
    <property type="match status" value="1"/>
</dbReference>
<dbReference type="AlphaFoldDB" id="D7FX11"/>
<gene>
    <name evidence="2" type="ORF">Esi_0032_0041</name>
</gene>
<dbReference type="OrthoDB" id="10567874at2759"/>
<evidence type="ECO:0000256" key="1">
    <source>
        <dbReference type="SAM" id="MobiDB-lite"/>
    </source>
</evidence>
<protein>
    <submittedName>
        <fullName evidence="2">Uncharacterized protein</fullName>
    </submittedName>
</protein>
<feature type="region of interest" description="Disordered" evidence="1">
    <location>
        <begin position="1"/>
        <end position="26"/>
    </location>
</feature>